<feature type="region of interest" description="Disordered" evidence="1">
    <location>
        <begin position="110"/>
        <end position="155"/>
    </location>
</feature>
<feature type="region of interest" description="Disordered" evidence="1">
    <location>
        <begin position="1"/>
        <end position="58"/>
    </location>
</feature>
<evidence type="ECO:0000313" key="3">
    <source>
        <dbReference type="Proteomes" id="UP001165083"/>
    </source>
</evidence>
<keyword evidence="3" id="KW-1185">Reference proteome</keyword>
<proteinExistence type="predicted"/>
<gene>
    <name evidence="2" type="ORF">Plil01_001680600</name>
</gene>
<dbReference type="AlphaFoldDB" id="A0A9W7CW06"/>
<evidence type="ECO:0000313" key="2">
    <source>
        <dbReference type="EMBL" id="GMF42681.1"/>
    </source>
</evidence>
<sequence length="155" mass="16729">MKQRVAATASIGHRTQDTSHDQQHTRSDHVNLAAEDVAQETKQQLTDDGANDGSGRHPRLDVGRVHVLAVLLHEHDVDDVHDEEVVGIVEEAEASHEILVHGWQSLRRLGSSGRRPANCGMSSSSDATCRGGDSVVVQDRSPRSGAERGHPSQGL</sequence>
<dbReference type="Proteomes" id="UP001165083">
    <property type="component" value="Unassembled WGS sequence"/>
</dbReference>
<name>A0A9W7CW06_9STRA</name>
<dbReference type="EMBL" id="BSXW01002505">
    <property type="protein sequence ID" value="GMF42681.1"/>
    <property type="molecule type" value="Genomic_DNA"/>
</dbReference>
<organism evidence="2 3">
    <name type="scientific">Phytophthora lilii</name>
    <dbReference type="NCBI Taxonomy" id="2077276"/>
    <lineage>
        <taxon>Eukaryota</taxon>
        <taxon>Sar</taxon>
        <taxon>Stramenopiles</taxon>
        <taxon>Oomycota</taxon>
        <taxon>Peronosporomycetes</taxon>
        <taxon>Peronosporales</taxon>
        <taxon>Peronosporaceae</taxon>
        <taxon>Phytophthora</taxon>
    </lineage>
</organism>
<reference evidence="2" key="1">
    <citation type="submission" date="2023-04" db="EMBL/GenBank/DDBJ databases">
        <title>Phytophthora lilii NBRC 32176.</title>
        <authorList>
            <person name="Ichikawa N."/>
            <person name="Sato H."/>
            <person name="Tonouchi N."/>
        </authorList>
    </citation>
    <scope>NUCLEOTIDE SEQUENCE</scope>
    <source>
        <strain evidence="2">NBRC 32176</strain>
    </source>
</reference>
<protein>
    <submittedName>
        <fullName evidence="2">Unnamed protein product</fullName>
    </submittedName>
</protein>
<comment type="caution">
    <text evidence="2">The sequence shown here is derived from an EMBL/GenBank/DDBJ whole genome shotgun (WGS) entry which is preliminary data.</text>
</comment>
<feature type="compositionally biased region" description="Basic and acidic residues" evidence="1">
    <location>
        <begin position="14"/>
        <end position="29"/>
    </location>
</feature>
<feature type="compositionally biased region" description="Basic and acidic residues" evidence="1">
    <location>
        <begin position="140"/>
        <end position="155"/>
    </location>
</feature>
<accession>A0A9W7CW06</accession>
<evidence type="ECO:0000256" key="1">
    <source>
        <dbReference type="SAM" id="MobiDB-lite"/>
    </source>
</evidence>